<comment type="similarity">
    <text evidence="1">Belongs to the TIM50 family.</text>
</comment>
<sequence length="269" mass="30629">MPPVQRVRGPSFRQEYICNTIFCTCCRGLPEGPRLLTRRPLIAPKDTRLADRPTVVLDLDETLVYAREGPLYVRPGLEDLLLFLDDNFETVLWTAGIKHYAEAVVRHIDRHNTVHHTIYRSSAWFRGGSTPKDLSLLGRDTSTTIVFENTPDSIRGFEQNGVLVADYVGGELEDYTLAAILGLLQDFVECRRQNAELTVPEFIRTSCRVEQREVPTDDGDTMLCYCLLQYEDVDEHEYRGYSNPLVSNSWQRRGGAMASVTHCRDVSVR</sequence>
<name>G0UX02_TRYCI</name>
<evidence type="ECO:0000313" key="3">
    <source>
        <dbReference type="EMBL" id="CCC93919.1"/>
    </source>
</evidence>
<reference evidence="3" key="1">
    <citation type="journal article" date="2012" name="Proc. Natl. Acad. Sci. U.S.A.">
        <title>Antigenic diversity is generated by distinct evolutionary mechanisms in African trypanosome species.</title>
        <authorList>
            <person name="Jackson A.P."/>
            <person name="Berry A."/>
            <person name="Aslett M."/>
            <person name="Allison H.C."/>
            <person name="Burton P."/>
            <person name="Vavrova-Anderson J."/>
            <person name="Brown R."/>
            <person name="Browne H."/>
            <person name="Corton N."/>
            <person name="Hauser H."/>
            <person name="Gamble J."/>
            <person name="Gilderthorp R."/>
            <person name="Marcello L."/>
            <person name="McQuillan J."/>
            <person name="Otto T.D."/>
            <person name="Quail M.A."/>
            <person name="Sanders M.J."/>
            <person name="van Tonder A."/>
            <person name="Ginger M.L."/>
            <person name="Field M.C."/>
            <person name="Barry J.D."/>
            <person name="Hertz-Fowler C."/>
            <person name="Berriman M."/>
        </authorList>
    </citation>
    <scope>NUCLEOTIDE SEQUENCE</scope>
    <source>
        <strain evidence="3">IL3000</strain>
    </source>
</reference>
<keyword evidence="1" id="KW-0653">Protein transport</keyword>
<accession>G0UX02</accession>
<dbReference type="Pfam" id="PF03031">
    <property type="entry name" value="NIF"/>
    <property type="match status" value="1"/>
</dbReference>
<keyword evidence="1" id="KW-0496">Mitochondrion</keyword>
<dbReference type="GO" id="GO:0015031">
    <property type="term" value="P:protein transport"/>
    <property type="evidence" value="ECO:0007669"/>
    <property type="project" value="UniProtKB-KW"/>
</dbReference>
<dbReference type="PROSITE" id="PS50969">
    <property type="entry name" value="FCP1"/>
    <property type="match status" value="1"/>
</dbReference>
<dbReference type="InterPro" id="IPR023214">
    <property type="entry name" value="HAD_sf"/>
</dbReference>
<dbReference type="GO" id="GO:0005744">
    <property type="term" value="C:TIM23 mitochondrial import inner membrane translocase complex"/>
    <property type="evidence" value="ECO:0007669"/>
    <property type="project" value="UniProtKB-UniRule"/>
</dbReference>
<comment type="function">
    <text evidence="1">Essential component of the TIM23 complex, a complex that mediates the translocation of transit peptide-containing proteins across the mitochondrial inner membrane.</text>
</comment>
<keyword evidence="1" id="KW-0809">Transit peptide</keyword>
<dbReference type="InterPro" id="IPR050365">
    <property type="entry name" value="TIM50"/>
</dbReference>
<evidence type="ECO:0000259" key="2">
    <source>
        <dbReference type="PROSITE" id="PS50969"/>
    </source>
</evidence>
<keyword evidence="1" id="KW-0811">Translocation</keyword>
<dbReference type="InterPro" id="IPR036412">
    <property type="entry name" value="HAD-like_sf"/>
</dbReference>
<gene>
    <name evidence="3" type="ORF">TCIL3000_10_6920</name>
</gene>
<dbReference type="Gene3D" id="3.40.50.1000">
    <property type="entry name" value="HAD superfamily/HAD-like"/>
    <property type="match status" value="1"/>
</dbReference>
<organism evidence="3">
    <name type="scientific">Trypanosoma congolense (strain IL3000)</name>
    <dbReference type="NCBI Taxonomy" id="1068625"/>
    <lineage>
        <taxon>Eukaryota</taxon>
        <taxon>Discoba</taxon>
        <taxon>Euglenozoa</taxon>
        <taxon>Kinetoplastea</taxon>
        <taxon>Metakinetoplastina</taxon>
        <taxon>Trypanosomatida</taxon>
        <taxon>Trypanosomatidae</taxon>
        <taxon>Trypanosoma</taxon>
        <taxon>Nannomonas</taxon>
    </lineage>
</organism>
<dbReference type="InterPro" id="IPR004274">
    <property type="entry name" value="FCP1_dom"/>
</dbReference>
<feature type="domain" description="FCP1 homology" evidence="2">
    <location>
        <begin position="48"/>
        <end position="187"/>
    </location>
</feature>
<dbReference type="SMART" id="SM00577">
    <property type="entry name" value="CPDc"/>
    <property type="match status" value="1"/>
</dbReference>
<evidence type="ECO:0000256" key="1">
    <source>
        <dbReference type="RuleBase" id="RU365079"/>
    </source>
</evidence>
<dbReference type="AlphaFoldDB" id="G0UX02"/>
<keyword evidence="1" id="KW-0813">Transport</keyword>
<dbReference type="PANTHER" id="PTHR12210">
    <property type="entry name" value="DULLARD PROTEIN PHOSPHATASE"/>
    <property type="match status" value="1"/>
</dbReference>
<comment type="subunit">
    <text evidence="1">Component of the TIM23 complex.</text>
</comment>
<dbReference type="VEuPathDB" id="TriTrypDB:TcIL3000_10_6920"/>
<protein>
    <recommendedName>
        <fullName evidence="1">Mitochondrial import inner membrane translocase subunit TIM50</fullName>
    </recommendedName>
</protein>
<dbReference type="SUPFAM" id="SSF56784">
    <property type="entry name" value="HAD-like"/>
    <property type="match status" value="1"/>
</dbReference>
<proteinExistence type="inferred from homology"/>
<comment type="subcellular location">
    <subcellularLocation>
        <location evidence="1">Mitochondrion inner membrane</location>
        <topology evidence="1">Single-pass membrane protein</topology>
    </subcellularLocation>
</comment>
<dbReference type="EMBL" id="HE575323">
    <property type="protein sequence ID" value="CCC93919.1"/>
    <property type="molecule type" value="Genomic_DNA"/>
</dbReference>